<evidence type="ECO:0000256" key="3">
    <source>
        <dbReference type="RuleBase" id="RU004508"/>
    </source>
</evidence>
<dbReference type="Gene3D" id="3.40.640.10">
    <property type="entry name" value="Type I PLP-dependent aspartate aminotransferase-like (Major domain)"/>
    <property type="match status" value="1"/>
</dbReference>
<comment type="caution">
    <text evidence="4">The sequence shown here is derived from an EMBL/GenBank/DDBJ whole genome shotgun (WGS) entry which is preliminary data.</text>
</comment>
<dbReference type="EMBL" id="LCIR01000001">
    <property type="protein sequence ID" value="KKT60430.1"/>
    <property type="molecule type" value="Genomic_DNA"/>
</dbReference>
<dbReference type="PANTHER" id="PTHR30244">
    <property type="entry name" value="TRANSAMINASE"/>
    <property type="match status" value="1"/>
</dbReference>
<dbReference type="InterPro" id="IPR015424">
    <property type="entry name" value="PyrdxlP-dep_Trfase"/>
</dbReference>
<sequence>MKIEFYKHNLSNADKDEARRVLDSIFLTSGDWTKEFEKKFAVYTGNKHAVGVASCTNALELAVRRYGIGPGDEVITTPMSFVATANAVEAVGAKPVFVDVEKAIGNINANLIESAITPRTKAIILVHLYGQMCDMKKIRAIADKYNLKVVEDAAHCIEGKRDGIGVGQFGDVACYSFYATKNLSCGEGGALTCNDQETYDWLMRARLHGLDKSAEDRYNKLYKHYDMEFLGFKCNLSNILAALLVHQIDNLDGFLAKKEAIARIYDNGFSGNPYISKPAVLVNSRHARHLYTIFVNSLRRDEYLHALQEASVGVAVNFRPIHLMRYYREKYGYKEGDFPVAENIGASTITLPFYQKLAQEEISYVIDTVNNIVDG</sequence>
<keyword evidence="2 3" id="KW-0663">Pyridoxal phosphate</keyword>
<dbReference type="GO" id="GO:0000271">
    <property type="term" value="P:polysaccharide biosynthetic process"/>
    <property type="evidence" value="ECO:0007669"/>
    <property type="project" value="TreeGrafter"/>
</dbReference>
<dbReference type="GO" id="GO:0008483">
    <property type="term" value="F:transaminase activity"/>
    <property type="evidence" value="ECO:0007669"/>
    <property type="project" value="TreeGrafter"/>
</dbReference>
<dbReference type="SUPFAM" id="SSF53383">
    <property type="entry name" value="PLP-dependent transferases"/>
    <property type="match status" value="1"/>
</dbReference>
<dbReference type="CDD" id="cd00616">
    <property type="entry name" value="AHBA_syn"/>
    <property type="match status" value="1"/>
</dbReference>
<dbReference type="Proteomes" id="UP000034087">
    <property type="component" value="Unassembled WGS sequence"/>
</dbReference>
<evidence type="ECO:0000313" key="5">
    <source>
        <dbReference type="Proteomes" id="UP000034087"/>
    </source>
</evidence>
<dbReference type="PANTHER" id="PTHR30244:SF34">
    <property type="entry name" value="DTDP-4-AMINO-4,6-DIDEOXYGALACTOSE TRANSAMINASE"/>
    <property type="match status" value="1"/>
</dbReference>
<evidence type="ECO:0000313" key="4">
    <source>
        <dbReference type="EMBL" id="KKT60430.1"/>
    </source>
</evidence>
<dbReference type="Pfam" id="PF01041">
    <property type="entry name" value="DegT_DnrJ_EryC1"/>
    <property type="match status" value="1"/>
</dbReference>
<proteinExistence type="inferred from homology"/>
<name>A0A0G1IMQ4_9BACT</name>
<evidence type="ECO:0000256" key="1">
    <source>
        <dbReference type="PIRSR" id="PIRSR000390-1"/>
    </source>
</evidence>
<feature type="active site" description="Proton acceptor" evidence="1">
    <location>
        <position position="181"/>
    </location>
</feature>
<accession>A0A0G1IMQ4</accession>
<protein>
    <submittedName>
        <fullName evidence="4">Glutamine-scyllo-inositol transaminase</fullName>
    </submittedName>
</protein>
<gene>
    <name evidence="4" type="ORF">UW53_C0001G0080</name>
</gene>
<feature type="modified residue" description="N6-(pyridoxal phosphate)lysine" evidence="2">
    <location>
        <position position="181"/>
    </location>
</feature>
<dbReference type="InterPro" id="IPR015422">
    <property type="entry name" value="PyrdxlP-dep_Trfase_small"/>
</dbReference>
<reference evidence="4 5" key="1">
    <citation type="journal article" date="2015" name="Nature">
        <title>rRNA introns, odd ribosomes, and small enigmatic genomes across a large radiation of phyla.</title>
        <authorList>
            <person name="Brown C.T."/>
            <person name="Hug L.A."/>
            <person name="Thomas B.C."/>
            <person name="Sharon I."/>
            <person name="Castelle C.J."/>
            <person name="Singh A."/>
            <person name="Wilkins M.J."/>
            <person name="Williams K.H."/>
            <person name="Banfield J.F."/>
        </authorList>
    </citation>
    <scope>NUCLEOTIDE SEQUENCE [LARGE SCALE GENOMIC DNA]</scope>
</reference>
<dbReference type="InterPro" id="IPR015421">
    <property type="entry name" value="PyrdxlP-dep_Trfase_major"/>
</dbReference>
<comment type="similarity">
    <text evidence="3">Belongs to the DegT/DnrJ/EryC1 family.</text>
</comment>
<dbReference type="Gene3D" id="3.90.1150.10">
    <property type="entry name" value="Aspartate Aminotransferase, domain 1"/>
    <property type="match status" value="1"/>
</dbReference>
<organism evidence="4 5">
    <name type="scientific">Candidatus Giovannonibacteria bacterium GW2011_GWA1_44_25</name>
    <dbReference type="NCBI Taxonomy" id="1618645"/>
    <lineage>
        <taxon>Bacteria</taxon>
        <taxon>Candidatus Giovannoniibacteriota</taxon>
    </lineage>
</organism>
<dbReference type="GO" id="GO:0030170">
    <property type="term" value="F:pyridoxal phosphate binding"/>
    <property type="evidence" value="ECO:0007669"/>
    <property type="project" value="TreeGrafter"/>
</dbReference>
<dbReference type="PIRSF" id="PIRSF000390">
    <property type="entry name" value="PLP_StrS"/>
    <property type="match status" value="1"/>
</dbReference>
<dbReference type="AlphaFoldDB" id="A0A0G1IMQ4"/>
<dbReference type="InterPro" id="IPR000653">
    <property type="entry name" value="DegT/StrS_aminotransferase"/>
</dbReference>
<evidence type="ECO:0000256" key="2">
    <source>
        <dbReference type="PIRSR" id="PIRSR000390-2"/>
    </source>
</evidence>